<evidence type="ECO:0000256" key="4">
    <source>
        <dbReference type="SAM" id="MobiDB-lite"/>
    </source>
</evidence>
<dbReference type="PROSITE" id="PS50897">
    <property type="entry name" value="CTLH"/>
    <property type="match status" value="1"/>
</dbReference>
<dbReference type="Pfam" id="PF00400">
    <property type="entry name" value="WD40"/>
    <property type="match status" value="1"/>
</dbReference>
<accession>A0A6V7NX54</accession>
<keyword evidence="2" id="KW-0677">Repeat</keyword>
<dbReference type="PROSITE" id="PS50896">
    <property type="entry name" value="LISH"/>
    <property type="match status" value="1"/>
</dbReference>
<name>A0A6V7NX54_ANACO</name>
<organism evidence="6">
    <name type="scientific">Ananas comosus var. bracteatus</name>
    <name type="common">red pineapple</name>
    <dbReference type="NCBI Taxonomy" id="296719"/>
    <lineage>
        <taxon>Eukaryota</taxon>
        <taxon>Viridiplantae</taxon>
        <taxon>Streptophyta</taxon>
        <taxon>Embryophyta</taxon>
        <taxon>Tracheophyta</taxon>
        <taxon>Spermatophyta</taxon>
        <taxon>Magnoliopsida</taxon>
        <taxon>Liliopsida</taxon>
        <taxon>Poales</taxon>
        <taxon>Bromeliaceae</taxon>
        <taxon>Bromelioideae</taxon>
        <taxon>Ananas</taxon>
    </lineage>
</organism>
<dbReference type="Gene3D" id="2.130.10.10">
    <property type="entry name" value="YVTN repeat-like/Quinoprotein amine dehydrogenase"/>
    <property type="match status" value="1"/>
</dbReference>
<dbReference type="InterPro" id="IPR027728">
    <property type="entry name" value="Topless_fam"/>
</dbReference>
<feature type="compositionally biased region" description="Pro residues" evidence="4">
    <location>
        <begin position="613"/>
        <end position="622"/>
    </location>
</feature>
<dbReference type="GO" id="GO:0006355">
    <property type="term" value="P:regulation of DNA-templated transcription"/>
    <property type="evidence" value="ECO:0007669"/>
    <property type="project" value="InterPro"/>
</dbReference>
<dbReference type="SUPFAM" id="SSF50978">
    <property type="entry name" value="WD40 repeat-like"/>
    <property type="match status" value="1"/>
</dbReference>
<sequence>MSSSLRFSPALSPSILSLSLSLSPLSLSLSLSLHPNLRRDAIAVARPRRRRRRRRRLRPTSGASAGADGELFFLVHQYLVENNLHDTARMFERESGSFFSLRRFKRAVIAGDWDEAEWYVSGFTDLDSNPQSEKLFFELRRMKCFDAHDRLEGERRCEFFRMISNRSIRRMLSPPLLDMLLRRDWAFEELKGLIEKNPDFEGKLKELPKLETRNLRTIFGAPLISTHGSRPPALAVHRGIQVQVLECENAESKEKRKTWANVIRPSRCQILRLHDDMPAAEMHELRYMNLGHDILALDSSGVHKIWKWNEFDQNASEKLWRPALCIGVTDRSGSSTKELVHCFAVSRSESYAVSTSGGKITLFDLPTFSNRKCFMNSPPAATFLALHAQEDNIIAIGRDDSSILIYNFTANEIIKELKGHHEKRVTGLAFSTELNVLISSGADAQLSKWGTHGWEHQGSKRLQVPTISAGRFARTKVQFHRDQVHLLVVHAAKLAIYDAAKLECLHQWCTPKLSRRYITHATYSCDAKMIYASFTDGCVGILTPSLELGCVIRPTAYLSGPSSDHAVFSVLFVYPLTIAAHPSEPMRFALGLSNGKVVILEPLESNRSWLNPPLSPPPPPLPKNTINGSSNTVEKTIPESR</sequence>
<dbReference type="PANTHER" id="PTHR44083:SF45">
    <property type="entry name" value="TOPLESS-RELATED PROTEIN 1"/>
    <property type="match status" value="1"/>
</dbReference>
<dbReference type="Pfam" id="PF21889">
    <property type="entry name" value="TPR1-like_2nd"/>
    <property type="match status" value="1"/>
</dbReference>
<reference evidence="6" key="1">
    <citation type="submission" date="2020-07" db="EMBL/GenBank/DDBJ databases">
        <authorList>
            <person name="Lin J."/>
        </authorList>
    </citation>
    <scope>NUCLEOTIDE SEQUENCE</scope>
</reference>
<dbReference type="InterPro" id="IPR015943">
    <property type="entry name" value="WD40/YVTN_repeat-like_dom_sf"/>
</dbReference>
<dbReference type="SMART" id="SM00320">
    <property type="entry name" value="WD40"/>
    <property type="match status" value="4"/>
</dbReference>
<gene>
    <name evidence="6" type="ORF">CB5_LOCUS6346</name>
</gene>
<evidence type="ECO:0000313" key="6">
    <source>
        <dbReference type="EMBL" id="CAD1823135.1"/>
    </source>
</evidence>
<feature type="region of interest" description="Disordered" evidence="4">
    <location>
        <begin position="609"/>
        <end position="641"/>
    </location>
</feature>
<evidence type="ECO:0000256" key="2">
    <source>
        <dbReference type="ARBA" id="ARBA00022737"/>
    </source>
</evidence>
<dbReference type="InterPro" id="IPR036322">
    <property type="entry name" value="WD40_repeat_dom_sf"/>
</dbReference>
<dbReference type="InterPro" id="IPR006594">
    <property type="entry name" value="LisH"/>
</dbReference>
<feature type="domain" description="CTLH" evidence="5">
    <location>
        <begin position="97"/>
        <end position="158"/>
    </location>
</feature>
<evidence type="ECO:0000256" key="3">
    <source>
        <dbReference type="PROSITE-ProRule" id="PRU00221"/>
    </source>
</evidence>
<dbReference type="InterPro" id="IPR054080">
    <property type="entry name" value="TPR1-like_2nd"/>
</dbReference>
<dbReference type="InterPro" id="IPR006595">
    <property type="entry name" value="CTLH_C"/>
</dbReference>
<feature type="repeat" description="WD" evidence="3">
    <location>
        <begin position="418"/>
        <end position="449"/>
    </location>
</feature>
<dbReference type="PANTHER" id="PTHR44083">
    <property type="entry name" value="TOPLESS-RELATED PROTEIN 1-RELATED"/>
    <property type="match status" value="1"/>
</dbReference>
<protein>
    <recommendedName>
        <fullName evidence="5">CTLH domain-containing protein</fullName>
    </recommendedName>
</protein>
<proteinExistence type="predicted"/>
<dbReference type="AlphaFoldDB" id="A0A6V7NX54"/>
<evidence type="ECO:0000259" key="5">
    <source>
        <dbReference type="PROSITE" id="PS50897"/>
    </source>
</evidence>
<feature type="compositionally biased region" description="Polar residues" evidence="4">
    <location>
        <begin position="624"/>
        <end position="634"/>
    </location>
</feature>
<evidence type="ECO:0000256" key="1">
    <source>
        <dbReference type="ARBA" id="ARBA00022574"/>
    </source>
</evidence>
<dbReference type="PROSITE" id="PS50082">
    <property type="entry name" value="WD_REPEATS_2"/>
    <property type="match status" value="1"/>
</dbReference>
<dbReference type="Pfam" id="PF08513">
    <property type="entry name" value="LisH"/>
    <property type="match status" value="1"/>
</dbReference>
<dbReference type="SMART" id="SM00667">
    <property type="entry name" value="LisH"/>
    <property type="match status" value="1"/>
</dbReference>
<dbReference type="InterPro" id="IPR001680">
    <property type="entry name" value="WD40_rpt"/>
</dbReference>
<dbReference type="EMBL" id="LR862142">
    <property type="protein sequence ID" value="CAD1823135.1"/>
    <property type="molecule type" value="Genomic_DNA"/>
</dbReference>
<keyword evidence="1 3" id="KW-0853">WD repeat</keyword>